<dbReference type="AlphaFoldDB" id="A0A0N7M1H3"/>
<evidence type="ECO:0000313" key="1">
    <source>
        <dbReference type="EMBL" id="CUH83307.1"/>
    </source>
</evidence>
<protein>
    <submittedName>
        <fullName evidence="1">Uncharacterized protein</fullName>
    </submittedName>
</protein>
<sequence>MFQFAASSFQPRHGRLFELIRQQNLQDRRRRLSEEAVSETTADRIIRVAQASVLPAPGWQKTAL</sequence>
<proteinExistence type="predicted"/>
<dbReference type="STRING" id="340021.TM5383_00492"/>
<reference evidence="1 2" key="1">
    <citation type="submission" date="2015-09" db="EMBL/GenBank/DDBJ databases">
        <authorList>
            <consortium name="Swine Surveillance"/>
        </authorList>
    </citation>
    <scope>NUCLEOTIDE SEQUENCE [LARGE SCALE GENOMIC DNA]</scope>
    <source>
        <strain evidence="1 2">CECT 8383</strain>
    </source>
</reference>
<accession>A0A0N7M1H3</accession>
<dbReference type="EMBL" id="CYSF01000003">
    <property type="protein sequence ID" value="CUH83307.1"/>
    <property type="molecule type" value="Genomic_DNA"/>
</dbReference>
<keyword evidence="2" id="KW-1185">Reference proteome</keyword>
<dbReference type="RefSeq" id="WP_058317468.1">
    <property type="nucleotide sequence ID" value="NZ_CYSF01000003.1"/>
</dbReference>
<dbReference type="Proteomes" id="UP000051681">
    <property type="component" value="Unassembled WGS sequence"/>
</dbReference>
<gene>
    <name evidence="1" type="ORF">TM5383_00492</name>
</gene>
<name>A0A0N7M1H3_9RHOB</name>
<evidence type="ECO:0000313" key="2">
    <source>
        <dbReference type="Proteomes" id="UP000051681"/>
    </source>
</evidence>
<dbReference type="OrthoDB" id="9944058at2"/>
<organism evidence="1 2">
    <name type="scientific">Thalassovita mediterranea</name>
    <dbReference type="NCBI Taxonomy" id="340021"/>
    <lineage>
        <taxon>Bacteria</taxon>
        <taxon>Pseudomonadati</taxon>
        <taxon>Pseudomonadota</taxon>
        <taxon>Alphaproteobacteria</taxon>
        <taxon>Rhodobacterales</taxon>
        <taxon>Roseobacteraceae</taxon>
        <taxon>Thalassovita</taxon>
    </lineage>
</organism>